<proteinExistence type="predicted"/>
<gene>
    <name evidence="2" type="ORF">A3I51_01140</name>
</gene>
<feature type="transmembrane region" description="Helical" evidence="1">
    <location>
        <begin position="102"/>
        <end position="121"/>
    </location>
</feature>
<feature type="transmembrane region" description="Helical" evidence="1">
    <location>
        <begin position="7"/>
        <end position="25"/>
    </location>
</feature>
<protein>
    <recommendedName>
        <fullName evidence="4">Metal-dependent hydrolase</fullName>
    </recommendedName>
</protein>
<accession>A0A1F6B5N8</accession>
<sequence>MFLLTHELIHLTSGLMLGIIFYLIYKQKSVVVFSVLLSLVIDIDHMFDLLIYSSQNKQPFNLFLLFSDYFHKSGKVYVFLHSYEIVLLFIFIAFLFPKFVKYFFLMSISMFTHIIIDQLTYNPVFLEYFFSYRLINSFSIEAFK</sequence>
<organism evidence="2 3">
    <name type="scientific">Candidatus Gottesmanbacteria bacterium RIFCSPLOWO2_02_FULL_38_8</name>
    <dbReference type="NCBI Taxonomy" id="1798397"/>
    <lineage>
        <taxon>Bacteria</taxon>
        <taxon>Candidatus Gottesmaniibacteriota</taxon>
    </lineage>
</organism>
<evidence type="ECO:0000256" key="1">
    <source>
        <dbReference type="SAM" id="Phobius"/>
    </source>
</evidence>
<comment type="caution">
    <text evidence="2">The sequence shown here is derived from an EMBL/GenBank/DDBJ whole genome shotgun (WGS) entry which is preliminary data.</text>
</comment>
<dbReference type="Proteomes" id="UP000179209">
    <property type="component" value="Unassembled WGS sequence"/>
</dbReference>
<keyword evidence="1" id="KW-0472">Membrane</keyword>
<feature type="transmembrane region" description="Helical" evidence="1">
    <location>
        <begin position="74"/>
        <end position="96"/>
    </location>
</feature>
<dbReference type="EMBL" id="MFKA01000032">
    <property type="protein sequence ID" value="OGG32052.1"/>
    <property type="molecule type" value="Genomic_DNA"/>
</dbReference>
<reference evidence="2 3" key="1">
    <citation type="journal article" date="2016" name="Nat. Commun.">
        <title>Thousands of microbial genomes shed light on interconnected biogeochemical processes in an aquifer system.</title>
        <authorList>
            <person name="Anantharaman K."/>
            <person name="Brown C.T."/>
            <person name="Hug L.A."/>
            <person name="Sharon I."/>
            <person name="Castelle C.J."/>
            <person name="Probst A.J."/>
            <person name="Thomas B.C."/>
            <person name="Singh A."/>
            <person name="Wilkins M.J."/>
            <person name="Karaoz U."/>
            <person name="Brodie E.L."/>
            <person name="Williams K.H."/>
            <person name="Hubbard S.S."/>
            <person name="Banfield J.F."/>
        </authorList>
    </citation>
    <scope>NUCLEOTIDE SEQUENCE [LARGE SCALE GENOMIC DNA]</scope>
</reference>
<keyword evidence="1" id="KW-0812">Transmembrane</keyword>
<evidence type="ECO:0008006" key="4">
    <source>
        <dbReference type="Google" id="ProtNLM"/>
    </source>
</evidence>
<feature type="transmembrane region" description="Helical" evidence="1">
    <location>
        <begin position="31"/>
        <end position="53"/>
    </location>
</feature>
<dbReference type="AlphaFoldDB" id="A0A1F6B5N8"/>
<name>A0A1F6B5N8_9BACT</name>
<evidence type="ECO:0000313" key="2">
    <source>
        <dbReference type="EMBL" id="OGG32052.1"/>
    </source>
</evidence>
<keyword evidence="1" id="KW-1133">Transmembrane helix</keyword>
<evidence type="ECO:0000313" key="3">
    <source>
        <dbReference type="Proteomes" id="UP000179209"/>
    </source>
</evidence>